<feature type="transmembrane region" description="Helical" evidence="6">
    <location>
        <begin position="100"/>
        <end position="124"/>
    </location>
</feature>
<feature type="region of interest" description="Disordered" evidence="5">
    <location>
        <begin position="1"/>
        <end position="28"/>
    </location>
</feature>
<name>A0ABM1T3S6_LIMPO</name>
<organism evidence="8 9">
    <name type="scientific">Limulus polyphemus</name>
    <name type="common">Atlantic horseshoe crab</name>
    <dbReference type="NCBI Taxonomy" id="6850"/>
    <lineage>
        <taxon>Eukaryota</taxon>
        <taxon>Metazoa</taxon>
        <taxon>Ecdysozoa</taxon>
        <taxon>Arthropoda</taxon>
        <taxon>Chelicerata</taxon>
        <taxon>Merostomata</taxon>
        <taxon>Xiphosura</taxon>
        <taxon>Limulidae</taxon>
        <taxon>Limulus</taxon>
    </lineage>
</organism>
<keyword evidence="2 6" id="KW-0812">Transmembrane</keyword>
<evidence type="ECO:0000256" key="3">
    <source>
        <dbReference type="ARBA" id="ARBA00022989"/>
    </source>
</evidence>
<dbReference type="Gene3D" id="1.20.1250.20">
    <property type="entry name" value="MFS general substrate transporter like domains"/>
    <property type="match status" value="2"/>
</dbReference>
<accession>A0ABM1T3S6</accession>
<dbReference type="GeneID" id="106466750"/>
<dbReference type="PANTHER" id="PTHR11662:SF456">
    <property type="entry name" value="VESICULAR GLUTAMATE TRANSPORTER, ISOFORM A"/>
    <property type="match status" value="1"/>
</dbReference>
<feature type="transmembrane region" description="Helical" evidence="6">
    <location>
        <begin position="331"/>
        <end position="349"/>
    </location>
</feature>
<protein>
    <submittedName>
        <fullName evidence="9">Vesicular glutamate transporter 1-like isoform X1</fullName>
    </submittedName>
</protein>
<feature type="transmembrane region" description="Helical" evidence="6">
    <location>
        <begin position="430"/>
        <end position="451"/>
    </location>
</feature>
<feature type="transmembrane region" description="Helical" evidence="6">
    <location>
        <begin position="369"/>
        <end position="386"/>
    </location>
</feature>
<feature type="transmembrane region" description="Helical" evidence="6">
    <location>
        <begin position="259"/>
        <end position="280"/>
    </location>
</feature>
<feature type="transmembrane region" description="Helical" evidence="6">
    <location>
        <begin position="198"/>
        <end position="222"/>
    </location>
</feature>
<dbReference type="SUPFAM" id="SSF103473">
    <property type="entry name" value="MFS general substrate transporter"/>
    <property type="match status" value="1"/>
</dbReference>
<evidence type="ECO:0000313" key="9">
    <source>
        <dbReference type="RefSeq" id="XP_022250532.1"/>
    </source>
</evidence>
<dbReference type="Proteomes" id="UP000694941">
    <property type="component" value="Unplaced"/>
</dbReference>
<comment type="subcellular location">
    <subcellularLocation>
        <location evidence="1">Membrane</location>
        <topology evidence="1">Multi-pass membrane protein</topology>
    </subcellularLocation>
</comment>
<dbReference type="InterPro" id="IPR036259">
    <property type="entry name" value="MFS_trans_sf"/>
</dbReference>
<evidence type="ECO:0000256" key="5">
    <source>
        <dbReference type="SAM" id="MobiDB-lite"/>
    </source>
</evidence>
<keyword evidence="4 6" id="KW-0472">Membrane</keyword>
<dbReference type="RefSeq" id="XP_022250532.1">
    <property type="nucleotide sequence ID" value="XM_022394824.1"/>
</dbReference>
<keyword evidence="8" id="KW-1185">Reference proteome</keyword>
<dbReference type="CDD" id="cd17382">
    <property type="entry name" value="MFS_SLC17A6_7_8_VGluT"/>
    <property type="match status" value="1"/>
</dbReference>
<gene>
    <name evidence="9" type="primary">LOC106466750</name>
</gene>
<feature type="transmembrane region" description="Helical" evidence="6">
    <location>
        <begin position="144"/>
        <end position="167"/>
    </location>
</feature>
<feature type="domain" description="Major facilitator superfamily (MFS) profile" evidence="7">
    <location>
        <begin position="100"/>
        <end position="521"/>
    </location>
</feature>
<feature type="transmembrane region" description="Helical" evidence="6">
    <location>
        <begin position="234"/>
        <end position="253"/>
    </location>
</feature>
<evidence type="ECO:0000256" key="4">
    <source>
        <dbReference type="ARBA" id="ARBA00023136"/>
    </source>
</evidence>
<dbReference type="Pfam" id="PF07690">
    <property type="entry name" value="MFS_1"/>
    <property type="match status" value="1"/>
</dbReference>
<evidence type="ECO:0000256" key="1">
    <source>
        <dbReference type="ARBA" id="ARBA00004141"/>
    </source>
</evidence>
<dbReference type="InterPro" id="IPR020846">
    <property type="entry name" value="MFS_dom"/>
</dbReference>
<feature type="transmembrane region" description="Helical" evidence="6">
    <location>
        <begin position="174"/>
        <end position="192"/>
    </location>
</feature>
<evidence type="ECO:0000313" key="8">
    <source>
        <dbReference type="Proteomes" id="UP000694941"/>
    </source>
</evidence>
<sequence length="603" mass="67075">MMSTGNTGQMKGTLFGEERNGPERLPESYEMPTIKAVKKIPTSDLIGKFKKQEDEKGFLKHDELQEEFYGSEKTPKQKNSWKRYLEPNCPCCPNMTKRYLIAMLSFFGFLISFGIRCNLGVAIVQMVSNVTAEGPEFDWSPETIGVIDSSFFWGYLVTQIPGGFLAGKYPANRVFGTAIAVSSFLNLLVPGASKVHPVLVIFVRILQGLVEGVTYPACHGIWRHWSPPLERSRLATLAFCGSYAGAVIGMPLSGILTDYIGWQACFYFYGVFGLIWYVFWMWQSFEKPSKHPTITQEEVIYIEYSLGDSVGQNTLTLNNTPWKAIFTSMPVFAIIVANFARSWSFYLLLISQPMYFKEVFHFDLDKSGILGALPHLLMTIIVPIGGHLADYLRRKEYLTTTSVRKVFNCGGFGLEALFLLVVGYTRNTTLAITALTVAVGFSGFAISGFNVNHLDIAPRYASLLMGMSNGFGTLSGMICPIVVEALTKHSTAAEWEKVFLIASLIHFGGVIFYAIFASGELQPWAEAPSKDEGPSWNPLENAFNDTTQQIKGVAALVSVDGTRQPSYGATIDSQKPVFSTKEELVQALPRDQYMHGNVEDREY</sequence>
<evidence type="ECO:0000256" key="6">
    <source>
        <dbReference type="SAM" id="Phobius"/>
    </source>
</evidence>
<feature type="transmembrane region" description="Helical" evidence="6">
    <location>
        <begin position="463"/>
        <end position="486"/>
    </location>
</feature>
<keyword evidence="3 6" id="KW-1133">Transmembrane helix</keyword>
<feature type="compositionally biased region" description="Basic and acidic residues" evidence="5">
    <location>
        <begin position="16"/>
        <end position="27"/>
    </location>
</feature>
<dbReference type="InterPro" id="IPR011701">
    <property type="entry name" value="MFS"/>
</dbReference>
<dbReference type="InterPro" id="IPR050382">
    <property type="entry name" value="MFS_Na/Anion_cotransporter"/>
</dbReference>
<evidence type="ECO:0000256" key="2">
    <source>
        <dbReference type="ARBA" id="ARBA00022692"/>
    </source>
</evidence>
<feature type="compositionally biased region" description="Polar residues" evidence="5">
    <location>
        <begin position="1"/>
        <end position="10"/>
    </location>
</feature>
<proteinExistence type="predicted"/>
<feature type="transmembrane region" description="Helical" evidence="6">
    <location>
        <begin position="498"/>
        <end position="516"/>
    </location>
</feature>
<dbReference type="PANTHER" id="PTHR11662">
    <property type="entry name" value="SOLUTE CARRIER FAMILY 17"/>
    <property type="match status" value="1"/>
</dbReference>
<dbReference type="PROSITE" id="PS50850">
    <property type="entry name" value="MFS"/>
    <property type="match status" value="1"/>
</dbReference>
<evidence type="ECO:0000259" key="7">
    <source>
        <dbReference type="PROSITE" id="PS50850"/>
    </source>
</evidence>
<reference evidence="9" key="1">
    <citation type="submission" date="2025-08" db="UniProtKB">
        <authorList>
            <consortium name="RefSeq"/>
        </authorList>
    </citation>
    <scope>IDENTIFICATION</scope>
    <source>
        <tissue evidence="9">Muscle</tissue>
    </source>
</reference>
<feature type="transmembrane region" description="Helical" evidence="6">
    <location>
        <begin position="406"/>
        <end position="424"/>
    </location>
</feature>